<reference evidence="1 2" key="2">
    <citation type="journal article" date="2016" name="Genome Announc.">
        <title>Genome Sequence of a Gram-Positive Diazotroph, Paenibacillus durus Type Strain ATCC 35681.</title>
        <authorList>
            <person name="Halim M.A."/>
            <person name="Rahman A.Y."/>
            <person name="Sim K.S."/>
            <person name="Yam H.C."/>
            <person name="Rahim A.A."/>
            <person name="Ghazali A.H."/>
            <person name="Najimudin N."/>
        </authorList>
    </citation>
    <scope>NUCLEOTIDE SEQUENCE [LARGE SCALE GENOMIC DNA]</scope>
    <source>
        <strain evidence="1 2">ATCC 35681</strain>
    </source>
</reference>
<sequence length="140" mass="16189">MQVPSGIDTARVNAFVQRWYSEYSLPAALYVVPAGFNLAEYGHTHRLDDNTPVFLRDGYIVVNFNIETIRNKDISQPHLQYKNALLDDDVVFYHSDFSRSGEEFWVNWFTQRPPCKLQLSRRSWGRSGCAAKPKTYSPLL</sequence>
<accession>A0A0F7CIW0</accession>
<organism evidence="1 2">
    <name type="scientific">Paenibacillus durus ATCC 35681</name>
    <dbReference type="NCBI Taxonomy" id="1333534"/>
    <lineage>
        <taxon>Bacteria</taxon>
        <taxon>Bacillati</taxon>
        <taxon>Bacillota</taxon>
        <taxon>Bacilli</taxon>
        <taxon>Bacillales</taxon>
        <taxon>Paenibacillaceae</taxon>
        <taxon>Paenibacillus</taxon>
    </lineage>
</organism>
<evidence type="ECO:0000313" key="2">
    <source>
        <dbReference type="Proteomes" id="UP000034189"/>
    </source>
</evidence>
<dbReference type="PATRIC" id="fig|1333534.5.peg.2395"/>
<reference evidence="1 2" key="1">
    <citation type="submission" date="2015-03" db="EMBL/GenBank/DDBJ databases">
        <authorList>
            <person name="Abdul Halim M."/>
        </authorList>
    </citation>
    <scope>NUCLEOTIDE SEQUENCE [LARGE SCALE GENOMIC DNA]</scope>
    <source>
        <strain evidence="1 2">ATCC 35681</strain>
    </source>
</reference>
<evidence type="ECO:0000313" key="1">
    <source>
        <dbReference type="EMBL" id="AKG34995.1"/>
    </source>
</evidence>
<dbReference type="RefSeq" id="WP_025694671.1">
    <property type="nucleotide sequence ID" value="NZ_ASQQ01000153.1"/>
</dbReference>
<proteinExistence type="predicted"/>
<dbReference type="EMBL" id="CP011114">
    <property type="protein sequence ID" value="AKG34995.1"/>
    <property type="molecule type" value="Genomic_DNA"/>
</dbReference>
<dbReference type="Proteomes" id="UP000034189">
    <property type="component" value="Chromosome"/>
</dbReference>
<protein>
    <submittedName>
        <fullName evidence="1">Uncharacterized protein</fullName>
    </submittedName>
</protein>
<name>A0A0F7CIW0_PAEDU</name>
<dbReference type="HOGENOM" id="CLU_1833201_0_0_9"/>
<gene>
    <name evidence="1" type="ORF">VK70_10820</name>
</gene>
<dbReference type="AlphaFoldDB" id="A0A0F7CIW0"/>